<dbReference type="AlphaFoldDB" id="A0A5N6JTC8"/>
<feature type="region of interest" description="Disordered" evidence="1">
    <location>
        <begin position="289"/>
        <end position="435"/>
    </location>
</feature>
<feature type="domain" description="BRCT" evidence="2">
    <location>
        <begin position="527"/>
        <end position="617"/>
    </location>
</feature>
<name>A0A5N6JTC8_MONLA</name>
<protein>
    <recommendedName>
        <fullName evidence="2">BRCT domain-containing protein</fullName>
    </recommendedName>
</protein>
<feature type="compositionally biased region" description="Low complexity" evidence="1">
    <location>
        <begin position="616"/>
        <end position="633"/>
    </location>
</feature>
<evidence type="ECO:0000259" key="2">
    <source>
        <dbReference type="PROSITE" id="PS50172"/>
    </source>
</evidence>
<dbReference type="PROSITE" id="PS50172">
    <property type="entry name" value="BRCT"/>
    <property type="match status" value="1"/>
</dbReference>
<evidence type="ECO:0000256" key="1">
    <source>
        <dbReference type="SAM" id="MobiDB-lite"/>
    </source>
</evidence>
<dbReference type="InterPro" id="IPR036420">
    <property type="entry name" value="BRCT_dom_sf"/>
</dbReference>
<feature type="compositionally biased region" description="Basic residues" evidence="1">
    <location>
        <begin position="305"/>
        <end position="323"/>
    </location>
</feature>
<reference evidence="3 4" key="1">
    <citation type="submission" date="2019-06" db="EMBL/GenBank/DDBJ databases">
        <title>Genome Sequence of the Brown Rot Fungal Pathogen Monilinia laxa.</title>
        <authorList>
            <person name="De Miccolis Angelini R.M."/>
            <person name="Landi L."/>
            <person name="Abate D."/>
            <person name="Pollastro S."/>
            <person name="Romanazzi G."/>
            <person name="Faretra F."/>
        </authorList>
    </citation>
    <scope>NUCLEOTIDE SEQUENCE [LARGE SCALE GENOMIC DNA]</scope>
    <source>
        <strain evidence="3 4">Mlax316</strain>
    </source>
</reference>
<feature type="compositionally biased region" description="Polar residues" evidence="1">
    <location>
        <begin position="107"/>
        <end position="122"/>
    </location>
</feature>
<dbReference type="Proteomes" id="UP000326757">
    <property type="component" value="Unassembled WGS sequence"/>
</dbReference>
<feature type="compositionally biased region" description="Polar residues" evidence="1">
    <location>
        <begin position="142"/>
        <end position="161"/>
    </location>
</feature>
<feature type="region of interest" description="Disordered" evidence="1">
    <location>
        <begin position="1"/>
        <end position="28"/>
    </location>
</feature>
<dbReference type="InterPro" id="IPR001357">
    <property type="entry name" value="BRCT_dom"/>
</dbReference>
<dbReference type="Gene3D" id="3.40.50.10190">
    <property type="entry name" value="BRCT domain"/>
    <property type="match status" value="1"/>
</dbReference>
<comment type="caution">
    <text evidence="3">The sequence shown here is derived from an EMBL/GenBank/DDBJ whole genome shotgun (WGS) entry which is preliminary data.</text>
</comment>
<dbReference type="SUPFAM" id="SSF52113">
    <property type="entry name" value="BRCT domain"/>
    <property type="match status" value="1"/>
</dbReference>
<organism evidence="3 4">
    <name type="scientific">Monilinia laxa</name>
    <name type="common">Brown rot fungus</name>
    <name type="synonym">Sclerotinia laxa</name>
    <dbReference type="NCBI Taxonomy" id="61186"/>
    <lineage>
        <taxon>Eukaryota</taxon>
        <taxon>Fungi</taxon>
        <taxon>Dikarya</taxon>
        <taxon>Ascomycota</taxon>
        <taxon>Pezizomycotina</taxon>
        <taxon>Leotiomycetes</taxon>
        <taxon>Helotiales</taxon>
        <taxon>Sclerotiniaceae</taxon>
        <taxon>Monilinia</taxon>
    </lineage>
</organism>
<proteinExistence type="predicted"/>
<evidence type="ECO:0000313" key="3">
    <source>
        <dbReference type="EMBL" id="KAB8290875.1"/>
    </source>
</evidence>
<dbReference type="OrthoDB" id="446168at2759"/>
<dbReference type="EMBL" id="VIGI01000016">
    <property type="protein sequence ID" value="KAB8290875.1"/>
    <property type="molecule type" value="Genomic_DNA"/>
</dbReference>
<feature type="compositionally biased region" description="Acidic residues" evidence="1">
    <location>
        <begin position="380"/>
        <end position="395"/>
    </location>
</feature>
<evidence type="ECO:0000313" key="4">
    <source>
        <dbReference type="Proteomes" id="UP000326757"/>
    </source>
</evidence>
<sequence>MSESGKIMADPKLAERREQDDQESQIEQDQLDAQLAGEIQKPKLTNKEEQDLFDEKRRLEDAKIFSKPNQLMFNPDWLARKAIFNGNGDKLMEELAAQRMKELAEDQSIQPAENTTDQQTVRGANKSKIQKTAKKTRGLDAQHNQQNTNESASQGTNQQDESSTRDKSVQTDRFMRPAPGTINHGNSWIPSAEELSQIHIVRVSGPNFHESLHATMDSAEAQFLELQLQKKHAFMEIVTLPLRAGNTTINEYLHEKNLKRLKELYEKGLFDNLPTSKKKTVEEIPEHWAEKQDEAALDMDPPVPKKTKVPRKKAAAKPRAKKLTARENALALVEEEDGDGDGNKSGELNQEEQLYLDEEEMDAGLYSAEERRGNETASETGEENEEEEDQDEEDDQLKASTKKTGKAVKAPKEVSARSIKSKASTNKTGVQHDVDKEDHQFTASIKDIRSAVSACRKASVRSGKQDAWTREIGIEDVSDENSDAMVVEPPKIVSARAGPRPKSAAALAKERNLFDALPQNYRDLLASTSCALSGKILVLSGVNPQLSRKLTEELILKHGGKVSKVVTGRTHYAVVGADGGDKMVATIAARNVATLDEDALITLLESANAIPNLPAAVSSGSTSATTHATASAAGNSVEPITLHDDNNDDEDEDIQPARKRTRRN</sequence>
<feature type="region of interest" description="Disordered" evidence="1">
    <location>
        <begin position="102"/>
        <end position="186"/>
    </location>
</feature>
<feature type="region of interest" description="Disordered" evidence="1">
    <location>
        <begin position="616"/>
        <end position="664"/>
    </location>
</feature>
<accession>A0A5N6JTC8</accession>
<feature type="compositionally biased region" description="Basic and acidic residues" evidence="1">
    <location>
        <begin position="162"/>
        <end position="175"/>
    </location>
</feature>
<keyword evidence="4" id="KW-1185">Reference proteome</keyword>
<gene>
    <name evidence="3" type="ORF">EYC80_008512</name>
</gene>
<dbReference type="Pfam" id="PF00533">
    <property type="entry name" value="BRCT"/>
    <property type="match status" value="1"/>
</dbReference>